<feature type="domain" description="RING-type" evidence="6">
    <location>
        <begin position="290"/>
        <end position="343"/>
    </location>
</feature>
<feature type="compositionally biased region" description="Basic and acidic residues" evidence="5">
    <location>
        <begin position="153"/>
        <end position="168"/>
    </location>
</feature>
<dbReference type="Pfam" id="PF00097">
    <property type="entry name" value="zf-C3HC4"/>
    <property type="match status" value="1"/>
</dbReference>
<feature type="compositionally biased region" description="Low complexity" evidence="5">
    <location>
        <begin position="39"/>
        <end position="63"/>
    </location>
</feature>
<dbReference type="InterPro" id="IPR013083">
    <property type="entry name" value="Znf_RING/FYVE/PHD"/>
</dbReference>
<dbReference type="GO" id="GO:0140082">
    <property type="term" value="F:SUMO-ubiquitin ligase activity"/>
    <property type="evidence" value="ECO:0007669"/>
    <property type="project" value="TreeGrafter"/>
</dbReference>
<organism evidence="7 8">
    <name type="scientific">Daedalea quercina L-15889</name>
    <dbReference type="NCBI Taxonomy" id="1314783"/>
    <lineage>
        <taxon>Eukaryota</taxon>
        <taxon>Fungi</taxon>
        <taxon>Dikarya</taxon>
        <taxon>Basidiomycota</taxon>
        <taxon>Agaricomycotina</taxon>
        <taxon>Agaricomycetes</taxon>
        <taxon>Polyporales</taxon>
        <taxon>Fomitopsis</taxon>
    </lineage>
</organism>
<name>A0A165MNA1_9APHY</name>
<feature type="compositionally biased region" description="Polar residues" evidence="5">
    <location>
        <begin position="121"/>
        <end position="131"/>
    </location>
</feature>
<evidence type="ECO:0000313" key="8">
    <source>
        <dbReference type="Proteomes" id="UP000076727"/>
    </source>
</evidence>
<accession>A0A165MNA1</accession>
<dbReference type="EMBL" id="KV429098">
    <property type="protein sequence ID" value="KZT65909.1"/>
    <property type="molecule type" value="Genomic_DNA"/>
</dbReference>
<dbReference type="InterPro" id="IPR018957">
    <property type="entry name" value="Znf_C3HC4_RING-type"/>
</dbReference>
<feature type="compositionally biased region" description="Low complexity" evidence="5">
    <location>
        <begin position="185"/>
        <end position="202"/>
    </location>
</feature>
<feature type="region of interest" description="Disordered" evidence="5">
    <location>
        <begin position="1"/>
        <end position="202"/>
    </location>
</feature>
<dbReference type="OrthoDB" id="6270329at2759"/>
<feature type="region of interest" description="Disordered" evidence="5">
    <location>
        <begin position="240"/>
        <end position="280"/>
    </location>
</feature>
<evidence type="ECO:0000256" key="4">
    <source>
        <dbReference type="PROSITE-ProRule" id="PRU00175"/>
    </source>
</evidence>
<sequence length="367" mass="38498">MDSDLLHDLTVPEPEVPLPLPTTVSSRSLQLRQNKGRSARSGSSSRSATHSASQSRASSLARSQHAIAADLRAESQSTTVHAESTSVSLLLPGPPVLEDTPADDAATEGPRKRCRLDGSSDRSAATTTSPTLEGPGEAAAMNLDTDDSMITRSEPEARGGQHRDHGDAGDSSFPKADDSRKLRDTTPAATTPDLTNARSASAADSFFSPVGQTMEAESSRTAQRRNVVIDVDALMDEFPVAGPSSATMRPGPSSKPGPAAHATPSLQLSAREPEDNSAIRGDEPLSAYSCPVCFSPPIRATVTPCGHVYCGECLFTAIKTTMQRVSYTAPVGERLIARCPVCRAPIPGWDGRGGGVVGLKPKLVYSL</sequence>
<dbReference type="UniPathway" id="UPA00143"/>
<dbReference type="InterPro" id="IPR001841">
    <property type="entry name" value="Znf_RING"/>
</dbReference>
<dbReference type="InterPro" id="IPR049627">
    <property type="entry name" value="SLX8"/>
</dbReference>
<protein>
    <recommendedName>
        <fullName evidence="6">RING-type domain-containing protein</fullName>
    </recommendedName>
</protein>
<dbReference type="SMART" id="SM00184">
    <property type="entry name" value="RING"/>
    <property type="match status" value="1"/>
</dbReference>
<dbReference type="Proteomes" id="UP000076727">
    <property type="component" value="Unassembled WGS sequence"/>
</dbReference>
<dbReference type="GO" id="GO:0061630">
    <property type="term" value="F:ubiquitin protein ligase activity"/>
    <property type="evidence" value="ECO:0007669"/>
    <property type="project" value="InterPro"/>
</dbReference>
<dbReference type="GO" id="GO:0033768">
    <property type="term" value="C:SUMO-targeted ubiquitin ligase complex"/>
    <property type="evidence" value="ECO:0007669"/>
    <property type="project" value="TreeGrafter"/>
</dbReference>
<dbReference type="PROSITE" id="PS00518">
    <property type="entry name" value="ZF_RING_1"/>
    <property type="match status" value="1"/>
</dbReference>
<evidence type="ECO:0000256" key="3">
    <source>
        <dbReference type="ARBA" id="ARBA00022833"/>
    </source>
</evidence>
<keyword evidence="3" id="KW-0862">Zinc</keyword>
<dbReference type="GO" id="GO:0008270">
    <property type="term" value="F:zinc ion binding"/>
    <property type="evidence" value="ECO:0007669"/>
    <property type="project" value="UniProtKB-KW"/>
</dbReference>
<keyword evidence="1" id="KW-0479">Metal-binding</keyword>
<evidence type="ECO:0000256" key="5">
    <source>
        <dbReference type="SAM" id="MobiDB-lite"/>
    </source>
</evidence>
<gene>
    <name evidence="7" type="ORF">DAEQUDRAFT_494600</name>
</gene>
<feature type="compositionally biased region" description="Basic and acidic residues" evidence="5">
    <location>
        <begin position="175"/>
        <end position="184"/>
    </location>
</feature>
<dbReference type="InterPro" id="IPR017907">
    <property type="entry name" value="Znf_RING_CS"/>
</dbReference>
<dbReference type="GO" id="GO:0006511">
    <property type="term" value="P:ubiquitin-dependent protein catabolic process"/>
    <property type="evidence" value="ECO:0007669"/>
    <property type="project" value="TreeGrafter"/>
</dbReference>
<feature type="compositionally biased region" description="Basic and acidic residues" evidence="5">
    <location>
        <begin position="109"/>
        <end position="120"/>
    </location>
</feature>
<dbReference type="PROSITE" id="PS50089">
    <property type="entry name" value="ZF_RING_2"/>
    <property type="match status" value="1"/>
</dbReference>
<dbReference type="GO" id="GO:0032183">
    <property type="term" value="F:SUMO binding"/>
    <property type="evidence" value="ECO:0007669"/>
    <property type="project" value="TreeGrafter"/>
</dbReference>
<dbReference type="PANTHER" id="PTHR47094">
    <property type="entry name" value="ELFLESS, ISOFORM B"/>
    <property type="match status" value="1"/>
</dbReference>
<feature type="compositionally biased region" description="Polar residues" evidence="5">
    <location>
        <begin position="74"/>
        <end position="85"/>
    </location>
</feature>
<evidence type="ECO:0000259" key="6">
    <source>
        <dbReference type="PROSITE" id="PS50089"/>
    </source>
</evidence>
<evidence type="ECO:0000313" key="7">
    <source>
        <dbReference type="EMBL" id="KZT65909.1"/>
    </source>
</evidence>
<dbReference type="AlphaFoldDB" id="A0A165MNA1"/>
<dbReference type="PANTHER" id="PTHR47094:SF1">
    <property type="entry name" value="RING-TYPE E3 UBIQUITIN TRANSFERASE"/>
    <property type="match status" value="1"/>
</dbReference>
<dbReference type="SUPFAM" id="SSF57850">
    <property type="entry name" value="RING/U-box"/>
    <property type="match status" value="1"/>
</dbReference>
<evidence type="ECO:0000256" key="2">
    <source>
        <dbReference type="ARBA" id="ARBA00022771"/>
    </source>
</evidence>
<keyword evidence="8" id="KW-1185">Reference proteome</keyword>
<dbReference type="GO" id="GO:0016567">
    <property type="term" value="P:protein ubiquitination"/>
    <property type="evidence" value="ECO:0007669"/>
    <property type="project" value="UniProtKB-UniPathway"/>
</dbReference>
<dbReference type="STRING" id="1314783.A0A165MNA1"/>
<keyword evidence="2 4" id="KW-0863">Zinc-finger</keyword>
<evidence type="ECO:0000256" key="1">
    <source>
        <dbReference type="ARBA" id="ARBA00022723"/>
    </source>
</evidence>
<proteinExistence type="predicted"/>
<dbReference type="Gene3D" id="3.30.40.10">
    <property type="entry name" value="Zinc/RING finger domain, C3HC4 (zinc finger)"/>
    <property type="match status" value="1"/>
</dbReference>
<reference evidence="7 8" key="1">
    <citation type="journal article" date="2016" name="Mol. Biol. Evol.">
        <title>Comparative Genomics of Early-Diverging Mushroom-Forming Fungi Provides Insights into the Origins of Lignocellulose Decay Capabilities.</title>
        <authorList>
            <person name="Nagy L.G."/>
            <person name="Riley R."/>
            <person name="Tritt A."/>
            <person name="Adam C."/>
            <person name="Daum C."/>
            <person name="Floudas D."/>
            <person name="Sun H."/>
            <person name="Yadav J.S."/>
            <person name="Pangilinan J."/>
            <person name="Larsson K.H."/>
            <person name="Matsuura K."/>
            <person name="Barry K."/>
            <person name="Labutti K."/>
            <person name="Kuo R."/>
            <person name="Ohm R.A."/>
            <person name="Bhattacharya S.S."/>
            <person name="Shirouzu T."/>
            <person name="Yoshinaga Y."/>
            <person name="Martin F.M."/>
            <person name="Grigoriev I.V."/>
            <person name="Hibbett D.S."/>
        </authorList>
    </citation>
    <scope>NUCLEOTIDE SEQUENCE [LARGE SCALE GENOMIC DNA]</scope>
    <source>
        <strain evidence="7 8">L-15889</strain>
    </source>
</reference>